<dbReference type="GO" id="GO:0004185">
    <property type="term" value="F:serine-type carboxypeptidase activity"/>
    <property type="evidence" value="ECO:0007669"/>
    <property type="project" value="InterPro"/>
</dbReference>
<proteinExistence type="inferred from homology"/>
<name>A0A834YCH3_TETSI</name>
<dbReference type="Gene3D" id="3.40.50.1820">
    <property type="entry name" value="alpha/beta hydrolase"/>
    <property type="match status" value="1"/>
</dbReference>
<evidence type="ECO:0000256" key="2">
    <source>
        <dbReference type="ARBA" id="ARBA00023180"/>
    </source>
</evidence>
<reference evidence="3 4" key="1">
    <citation type="submission" date="2020-04" db="EMBL/GenBank/DDBJ databases">
        <title>Plant Genome Project.</title>
        <authorList>
            <person name="Zhang R.-G."/>
        </authorList>
    </citation>
    <scope>NUCLEOTIDE SEQUENCE [LARGE SCALE GENOMIC DNA]</scope>
    <source>
        <strain evidence="3">YNK0</strain>
        <tissue evidence="3">Leaf</tissue>
    </source>
</reference>
<dbReference type="Proteomes" id="UP000655225">
    <property type="component" value="Unassembled WGS sequence"/>
</dbReference>
<keyword evidence="2" id="KW-0325">Glycoprotein</keyword>
<accession>A0A834YCH3</accession>
<sequence>MECSEEKCEGMEVRKDESDFLLFENSILKNFWFRFNPPIFQFTDQIYLQDVGKSILESYSRVLERILKQMRWILQVSSSRLLANFINLGIIGESYARKYVPVIGYYILQQNSQLLVSQQMNLGGVAVLGAGHLVPADQALSSQAMIEDWVLERGLFGNDFRGYL</sequence>
<dbReference type="AlphaFoldDB" id="A0A834YCH3"/>
<gene>
    <name evidence="3" type="ORF">HHK36_031225</name>
</gene>
<organism evidence="3 4">
    <name type="scientific">Tetracentron sinense</name>
    <name type="common">Spur-leaf</name>
    <dbReference type="NCBI Taxonomy" id="13715"/>
    <lineage>
        <taxon>Eukaryota</taxon>
        <taxon>Viridiplantae</taxon>
        <taxon>Streptophyta</taxon>
        <taxon>Embryophyta</taxon>
        <taxon>Tracheophyta</taxon>
        <taxon>Spermatophyta</taxon>
        <taxon>Magnoliopsida</taxon>
        <taxon>Trochodendrales</taxon>
        <taxon>Trochodendraceae</taxon>
        <taxon>Tetracentron</taxon>
    </lineage>
</organism>
<comment type="similarity">
    <text evidence="1">Belongs to the peptidase S10 family.</text>
</comment>
<evidence type="ECO:0000313" key="3">
    <source>
        <dbReference type="EMBL" id="KAF8377840.1"/>
    </source>
</evidence>
<comment type="caution">
    <text evidence="3">The sequence shown here is derived from an EMBL/GenBank/DDBJ whole genome shotgun (WGS) entry which is preliminary data.</text>
</comment>
<dbReference type="PROSITE" id="PS00560">
    <property type="entry name" value="CARBOXYPEPT_SER_HIS"/>
    <property type="match status" value="1"/>
</dbReference>
<dbReference type="InterPro" id="IPR033124">
    <property type="entry name" value="Ser_caboxypep_his_AS"/>
</dbReference>
<keyword evidence="4" id="KW-1185">Reference proteome</keyword>
<dbReference type="InterPro" id="IPR029058">
    <property type="entry name" value="AB_hydrolase_fold"/>
</dbReference>
<evidence type="ECO:0000313" key="4">
    <source>
        <dbReference type="Proteomes" id="UP000655225"/>
    </source>
</evidence>
<dbReference type="Pfam" id="PF00450">
    <property type="entry name" value="Peptidase_S10"/>
    <property type="match status" value="1"/>
</dbReference>
<dbReference type="InterPro" id="IPR001563">
    <property type="entry name" value="Peptidase_S10"/>
</dbReference>
<dbReference type="SUPFAM" id="SSF53474">
    <property type="entry name" value="alpha/beta-Hydrolases"/>
    <property type="match status" value="1"/>
</dbReference>
<protein>
    <submittedName>
        <fullName evidence="3">Uncharacterized protein</fullName>
    </submittedName>
</protein>
<dbReference type="GO" id="GO:0006508">
    <property type="term" value="P:proteolysis"/>
    <property type="evidence" value="ECO:0007669"/>
    <property type="project" value="InterPro"/>
</dbReference>
<dbReference type="EMBL" id="JABCRI010000024">
    <property type="protein sequence ID" value="KAF8377840.1"/>
    <property type="molecule type" value="Genomic_DNA"/>
</dbReference>
<evidence type="ECO:0000256" key="1">
    <source>
        <dbReference type="ARBA" id="ARBA00009431"/>
    </source>
</evidence>